<feature type="transmembrane region" description="Helical" evidence="6">
    <location>
        <begin position="15"/>
        <end position="34"/>
    </location>
</feature>
<evidence type="ECO:0000256" key="3">
    <source>
        <dbReference type="ARBA" id="ARBA00022692"/>
    </source>
</evidence>
<gene>
    <name evidence="8" type="ORF">KHM83_02580</name>
</gene>
<keyword evidence="3 6" id="KW-0812">Transmembrane</keyword>
<dbReference type="Pfam" id="PF02743">
    <property type="entry name" value="dCache_1"/>
    <property type="match status" value="1"/>
</dbReference>
<dbReference type="InterPro" id="IPR033479">
    <property type="entry name" value="dCache_1"/>
</dbReference>
<dbReference type="SUPFAM" id="SSF55073">
    <property type="entry name" value="Nucleotide cyclase"/>
    <property type="match status" value="1"/>
</dbReference>
<dbReference type="NCBIfam" id="TIGR00254">
    <property type="entry name" value="GGDEF"/>
    <property type="match status" value="1"/>
</dbReference>
<comment type="caution">
    <text evidence="8">The sequence shown here is derived from an EMBL/GenBank/DDBJ whole genome shotgun (WGS) entry which is preliminary data.</text>
</comment>
<dbReference type="Gene3D" id="3.30.450.20">
    <property type="entry name" value="PAS domain"/>
    <property type="match status" value="1"/>
</dbReference>
<feature type="domain" description="GGDEF" evidence="7">
    <location>
        <begin position="354"/>
        <end position="479"/>
    </location>
</feature>
<accession>A0ABS5PL13</accession>
<evidence type="ECO:0000256" key="1">
    <source>
        <dbReference type="ARBA" id="ARBA00004651"/>
    </source>
</evidence>
<dbReference type="InterPro" id="IPR043128">
    <property type="entry name" value="Rev_trsase/Diguanyl_cyclase"/>
</dbReference>
<dbReference type="Proteomes" id="UP000746471">
    <property type="component" value="Unassembled WGS sequence"/>
</dbReference>
<dbReference type="Pfam" id="PF00990">
    <property type="entry name" value="GGDEF"/>
    <property type="match status" value="1"/>
</dbReference>
<dbReference type="CDD" id="cd01949">
    <property type="entry name" value="GGDEF"/>
    <property type="match status" value="1"/>
</dbReference>
<evidence type="ECO:0000259" key="7">
    <source>
        <dbReference type="PROSITE" id="PS50887"/>
    </source>
</evidence>
<dbReference type="PROSITE" id="PS50887">
    <property type="entry name" value="GGDEF"/>
    <property type="match status" value="1"/>
</dbReference>
<sequence length="479" mass="54934">MRDNKGWFYDSRRTLMIIALVIIIGVISISYVGYSSYGSIIRDDIRNITKLTSTNIYSEIDNELTKPIFVSLTMANDQFVKHWIYNESDATEPEITNYLEGIREKYNYHSVFLVSSQTKRYYHYNGLFKTILPEDDHDQWYYNFLAQSESYILDVDQDEADNHLLTIFINCKILDDYDNVIGVTGVGVEMDYVQDMLETFEDTYKLEAFLVDENGLVQAHTNGAMIETRNIGNEALYRDLGNTFYRRDQDLNIFHLDKDGQEQYVISHYIDELDWYLVVRKDTAQLGNSFNRQIKLDVGITLLILIIVIGAVYKIIVAHQREIHKLAMTDTLTALANRRYFDERLARDLTRTESQWCLFVIDIDGFKRVNDVYGHLQGDKVLVHTAELCQSCMPDVSLARWGGDEFSGIARGSCDDIYKLLESYRKAVEDDAALQSFGVTVSIGVTAAVATDTADSIVKRADQALYRSKSTGRNRITIG</sequence>
<keyword evidence="4 6" id="KW-1133">Transmembrane helix</keyword>
<name>A0ABS5PL13_9FIRM</name>
<dbReference type="InterPro" id="IPR029151">
    <property type="entry name" value="Sensor-like_sf"/>
</dbReference>
<evidence type="ECO:0000313" key="9">
    <source>
        <dbReference type="Proteomes" id="UP000746471"/>
    </source>
</evidence>
<evidence type="ECO:0000313" key="8">
    <source>
        <dbReference type="EMBL" id="MBS7525562.1"/>
    </source>
</evidence>
<dbReference type="SUPFAM" id="SSF103190">
    <property type="entry name" value="Sensory domain-like"/>
    <property type="match status" value="1"/>
</dbReference>
<feature type="transmembrane region" description="Helical" evidence="6">
    <location>
        <begin position="298"/>
        <end position="316"/>
    </location>
</feature>
<dbReference type="SMART" id="SM00267">
    <property type="entry name" value="GGDEF"/>
    <property type="match status" value="1"/>
</dbReference>
<keyword evidence="2" id="KW-1003">Cell membrane</keyword>
<evidence type="ECO:0000256" key="2">
    <source>
        <dbReference type="ARBA" id="ARBA00022475"/>
    </source>
</evidence>
<dbReference type="RefSeq" id="WP_213235349.1">
    <property type="nucleotide sequence ID" value="NZ_JAHBCL010000003.1"/>
</dbReference>
<dbReference type="InterPro" id="IPR050469">
    <property type="entry name" value="Diguanylate_Cyclase"/>
</dbReference>
<reference evidence="8 9" key="1">
    <citation type="submission" date="2021-05" db="EMBL/GenBank/DDBJ databases">
        <title>Fusibacter ferrireducens sp. nov., an anaerobic, sulfur- and Fe-reducing bacterium isolated from the mangrove sediment.</title>
        <authorList>
            <person name="Qiu D."/>
        </authorList>
    </citation>
    <scope>NUCLEOTIDE SEQUENCE [LARGE SCALE GENOMIC DNA]</scope>
    <source>
        <strain evidence="8 9">DSM 12116</strain>
    </source>
</reference>
<dbReference type="PANTHER" id="PTHR45138:SF9">
    <property type="entry name" value="DIGUANYLATE CYCLASE DGCM-RELATED"/>
    <property type="match status" value="1"/>
</dbReference>
<evidence type="ECO:0000256" key="6">
    <source>
        <dbReference type="SAM" id="Phobius"/>
    </source>
</evidence>
<evidence type="ECO:0000256" key="4">
    <source>
        <dbReference type="ARBA" id="ARBA00022989"/>
    </source>
</evidence>
<dbReference type="InterPro" id="IPR000160">
    <property type="entry name" value="GGDEF_dom"/>
</dbReference>
<comment type="subcellular location">
    <subcellularLocation>
        <location evidence="1">Cell membrane</location>
        <topology evidence="1">Multi-pass membrane protein</topology>
    </subcellularLocation>
</comment>
<dbReference type="PANTHER" id="PTHR45138">
    <property type="entry name" value="REGULATORY COMPONENTS OF SENSORY TRANSDUCTION SYSTEM"/>
    <property type="match status" value="1"/>
</dbReference>
<protein>
    <submittedName>
        <fullName evidence="8">GGDEF domain-containing protein</fullName>
    </submittedName>
</protein>
<organism evidence="8 9">
    <name type="scientific">Fusibacter paucivorans</name>
    <dbReference type="NCBI Taxonomy" id="76009"/>
    <lineage>
        <taxon>Bacteria</taxon>
        <taxon>Bacillati</taxon>
        <taxon>Bacillota</taxon>
        <taxon>Clostridia</taxon>
        <taxon>Eubacteriales</taxon>
        <taxon>Eubacteriales Family XII. Incertae Sedis</taxon>
        <taxon>Fusibacter</taxon>
    </lineage>
</organism>
<keyword evidence="5 6" id="KW-0472">Membrane</keyword>
<keyword evidence="9" id="KW-1185">Reference proteome</keyword>
<dbReference type="EMBL" id="JAHBCL010000003">
    <property type="protein sequence ID" value="MBS7525562.1"/>
    <property type="molecule type" value="Genomic_DNA"/>
</dbReference>
<dbReference type="Gene3D" id="3.30.70.270">
    <property type="match status" value="1"/>
</dbReference>
<dbReference type="InterPro" id="IPR029787">
    <property type="entry name" value="Nucleotide_cyclase"/>
</dbReference>
<evidence type="ECO:0000256" key="5">
    <source>
        <dbReference type="ARBA" id="ARBA00023136"/>
    </source>
</evidence>
<proteinExistence type="predicted"/>